<dbReference type="RefSeq" id="WP_079490040.1">
    <property type="nucleotide sequence ID" value="NZ_FUZT01000002.1"/>
</dbReference>
<dbReference type="STRING" id="36842.SAMN02194393_01185"/>
<dbReference type="PANTHER" id="PTHR33734">
    <property type="entry name" value="LYSM DOMAIN-CONTAINING GPI-ANCHORED PROTEIN 2"/>
    <property type="match status" value="1"/>
</dbReference>
<evidence type="ECO:0000313" key="3">
    <source>
        <dbReference type="Proteomes" id="UP000190285"/>
    </source>
</evidence>
<dbReference type="AlphaFoldDB" id="A0A1T5JH67"/>
<dbReference type="PANTHER" id="PTHR33734:SF22">
    <property type="entry name" value="MEMBRANE-BOUND LYTIC MUREIN TRANSGLYCOSYLASE D"/>
    <property type="match status" value="1"/>
</dbReference>
<evidence type="ECO:0000259" key="1">
    <source>
        <dbReference type="PROSITE" id="PS51782"/>
    </source>
</evidence>
<evidence type="ECO:0000313" key="2">
    <source>
        <dbReference type="EMBL" id="SKC50811.1"/>
    </source>
</evidence>
<dbReference type="Pfam" id="PF01476">
    <property type="entry name" value="LysM"/>
    <property type="match status" value="4"/>
</dbReference>
<proteinExistence type="predicted"/>
<sequence length="388" mass="44232">MDFKKFVIGGIVGLTLLSQSGINAFADIVSYEVQSGDTYWKVSEKYSVDLNELIRENSAENNPYLNVGQTIKIPYDSNEKILYKVVSGDAYWKISEKFNININKLLEANNANSTTRLNINDVVIIPVGDSYRKHIVEAGETYWKISQKYSVDIHELLRINNADEDSPLYIGQSLSVPNESYPSSNNTNNSKPYITYTNYTVQRGDDFWKISIKFGIPQYELIKANNMTENTMLNIGDILKIPVHHVPVKNTPGQKYGEYLDWWTEAQYVVPIGKVFKVRDFYTGKEWTMKRTIGASHADCEPLTKYDSAVMKEVWGGYYSWKTRPVLILVDSRKIAASASAMPHDIEYISNNGITGHMDIHFANSTRHKDNKIDYDHQYNIKVSAGLK</sequence>
<organism evidence="2 3">
    <name type="scientific">Maledivibacter halophilus</name>
    <dbReference type="NCBI Taxonomy" id="36842"/>
    <lineage>
        <taxon>Bacteria</taxon>
        <taxon>Bacillati</taxon>
        <taxon>Bacillota</taxon>
        <taxon>Clostridia</taxon>
        <taxon>Peptostreptococcales</taxon>
        <taxon>Caminicellaceae</taxon>
        <taxon>Maledivibacter</taxon>
    </lineage>
</organism>
<dbReference type="CDD" id="cd00118">
    <property type="entry name" value="LysM"/>
    <property type="match status" value="4"/>
</dbReference>
<dbReference type="SMART" id="SM00257">
    <property type="entry name" value="LysM"/>
    <property type="match status" value="4"/>
</dbReference>
<keyword evidence="3" id="KW-1185">Reference proteome</keyword>
<protein>
    <submittedName>
        <fullName evidence="2">LysM repeat-containing protein</fullName>
    </submittedName>
</protein>
<feature type="domain" description="LysM" evidence="1">
    <location>
        <begin position="81"/>
        <end position="125"/>
    </location>
</feature>
<dbReference type="InterPro" id="IPR018392">
    <property type="entry name" value="LysM"/>
</dbReference>
<dbReference type="PROSITE" id="PS51782">
    <property type="entry name" value="LYSM"/>
    <property type="match status" value="4"/>
</dbReference>
<gene>
    <name evidence="2" type="ORF">SAMN02194393_01185</name>
</gene>
<feature type="domain" description="LysM" evidence="1">
    <location>
        <begin position="29"/>
        <end position="73"/>
    </location>
</feature>
<reference evidence="2 3" key="1">
    <citation type="submission" date="2017-02" db="EMBL/GenBank/DDBJ databases">
        <authorList>
            <person name="Peterson S.W."/>
        </authorList>
    </citation>
    <scope>NUCLEOTIDE SEQUENCE [LARGE SCALE GENOMIC DNA]</scope>
    <source>
        <strain evidence="2 3">M1</strain>
    </source>
</reference>
<dbReference type="InterPro" id="IPR036779">
    <property type="entry name" value="LysM_dom_sf"/>
</dbReference>
<dbReference type="OrthoDB" id="529831at2"/>
<dbReference type="Gene3D" id="3.10.350.10">
    <property type="entry name" value="LysM domain"/>
    <property type="match status" value="4"/>
</dbReference>
<feature type="domain" description="LysM" evidence="1">
    <location>
        <begin position="132"/>
        <end position="176"/>
    </location>
</feature>
<dbReference type="GO" id="GO:0008932">
    <property type="term" value="F:lytic endotransglycosylase activity"/>
    <property type="evidence" value="ECO:0007669"/>
    <property type="project" value="TreeGrafter"/>
</dbReference>
<name>A0A1T5JH67_9FIRM</name>
<dbReference type="EMBL" id="FUZT01000002">
    <property type="protein sequence ID" value="SKC50811.1"/>
    <property type="molecule type" value="Genomic_DNA"/>
</dbReference>
<dbReference type="Proteomes" id="UP000190285">
    <property type="component" value="Unassembled WGS sequence"/>
</dbReference>
<feature type="domain" description="LysM" evidence="1">
    <location>
        <begin position="197"/>
        <end position="241"/>
    </location>
</feature>
<dbReference type="SUPFAM" id="SSF54106">
    <property type="entry name" value="LysM domain"/>
    <property type="match status" value="4"/>
</dbReference>
<accession>A0A1T5JH67</accession>